<keyword evidence="1" id="KW-0378">Hydrolase</keyword>
<protein>
    <submittedName>
        <fullName evidence="1">N-acetylmuramoyl-L-alanine amidase</fullName>
        <ecNumber evidence="1">3.5.1.28</ecNumber>
    </submittedName>
</protein>
<dbReference type="EC" id="3.5.1.28" evidence="1"/>
<dbReference type="Proteomes" id="UP001631969">
    <property type="component" value="Unassembled WGS sequence"/>
</dbReference>
<reference evidence="1" key="1">
    <citation type="submission" date="2024-12" db="EMBL/GenBank/DDBJ databases">
        <authorList>
            <person name="Wu N."/>
        </authorList>
    </citation>
    <scope>NUCLEOTIDE SEQUENCE</scope>
    <source>
        <strain evidence="1">P15</strain>
    </source>
</reference>
<dbReference type="EMBL" id="JBJURJ010000018">
    <property type="protein sequence ID" value="MFM9331480.1"/>
    <property type="molecule type" value="Genomic_DNA"/>
</dbReference>
<evidence type="ECO:0000313" key="2">
    <source>
        <dbReference type="Proteomes" id="UP001631969"/>
    </source>
</evidence>
<gene>
    <name evidence="1" type="ORF">ACI1P1_24595</name>
</gene>
<sequence length="307" mass="33488">MGTTTRHFTGYAHLILAMVLMVTLFPITAEAKPGNQQTVCVDPGHQQYGNNTLEPVSPESKEMKAKVSSGTRGVKTKKPEYVLTLEASVLLKEKLEAFGYQVVMTRDSHDVDISNVERAQMCNVAEADLAVRIHADGADSSKVQGISLLYPAWTEENGEVFNRSKEAAGIILRQAVDATGAVSRGTVPRSDLTGFNWSTVPSVLVEMGFMTNPEEDRRLSDSDYLDRLAEGIAEGINLSLAVPTDDVEVAGEYTLDLSGHTQLYTYSDGKMVRTRYALSPQTVGATAQKGSWAKINTWVGGLWVHME</sequence>
<name>A0ACC7P5C5_9BACL</name>
<organism evidence="1 2">
    <name type="scientific">Paenibacillus mesotrionivorans</name>
    <dbReference type="NCBI Taxonomy" id="3160968"/>
    <lineage>
        <taxon>Bacteria</taxon>
        <taxon>Bacillati</taxon>
        <taxon>Bacillota</taxon>
        <taxon>Bacilli</taxon>
        <taxon>Bacillales</taxon>
        <taxon>Paenibacillaceae</taxon>
        <taxon>Paenibacillus</taxon>
    </lineage>
</organism>
<proteinExistence type="predicted"/>
<comment type="caution">
    <text evidence="1">The sequence shown here is derived from an EMBL/GenBank/DDBJ whole genome shotgun (WGS) entry which is preliminary data.</text>
</comment>
<accession>A0ACC7P5C5</accession>
<keyword evidence="2" id="KW-1185">Reference proteome</keyword>
<evidence type="ECO:0000313" key="1">
    <source>
        <dbReference type="EMBL" id="MFM9331480.1"/>
    </source>
</evidence>